<organism evidence="1 2">
    <name type="scientific">Mycobacterium tuberculosis</name>
    <dbReference type="NCBI Taxonomy" id="1773"/>
    <lineage>
        <taxon>Bacteria</taxon>
        <taxon>Bacillati</taxon>
        <taxon>Actinomycetota</taxon>
        <taxon>Actinomycetes</taxon>
        <taxon>Mycobacteriales</taxon>
        <taxon>Mycobacteriaceae</taxon>
        <taxon>Mycobacterium</taxon>
        <taxon>Mycobacterium tuberculosis complex</taxon>
    </lineage>
</organism>
<name>A0A655ACD6_MYCTX</name>
<dbReference type="Proteomes" id="UP000048948">
    <property type="component" value="Unassembled WGS sequence"/>
</dbReference>
<dbReference type="EMBL" id="CNGE01000285">
    <property type="protein sequence ID" value="CKS39818.1"/>
    <property type="molecule type" value="Genomic_DNA"/>
</dbReference>
<evidence type="ECO:0000313" key="2">
    <source>
        <dbReference type="Proteomes" id="UP000048948"/>
    </source>
</evidence>
<proteinExistence type="predicted"/>
<protein>
    <submittedName>
        <fullName evidence="1">Uncharacterized protein</fullName>
    </submittedName>
</protein>
<accession>A0A655ACD6</accession>
<dbReference type="AlphaFoldDB" id="A0A655ACD6"/>
<gene>
    <name evidence="1" type="ORF">ERS027646_01784</name>
</gene>
<evidence type="ECO:0000313" key="1">
    <source>
        <dbReference type="EMBL" id="CKS39818.1"/>
    </source>
</evidence>
<sequence length="115" mass="11704">MNLGCTAASQRGRCRSRAIAKVVRETPRIKASSEPNAATAAPICTTGISQFTPATRMASDNGAAARASRCGPNTAITATATMAYTARVMPSASGMARGIVRAGSRTSSPSVAMRA</sequence>
<reference evidence="1 2" key="1">
    <citation type="submission" date="2015-03" db="EMBL/GenBank/DDBJ databases">
        <authorList>
            <consortium name="Pathogen Informatics"/>
        </authorList>
    </citation>
    <scope>NUCLEOTIDE SEQUENCE [LARGE SCALE GENOMIC DNA]</scope>
    <source>
        <strain evidence="1 2">Bir 172</strain>
    </source>
</reference>